<sequence length="324" mass="36803">MPNTIFLQFGSFTPINVYFPRKTPEGSLEIDDNEVDGCNLVSHKKQKHQAVLRIRLPKTRAVRSDVNQLQPSKSVKPCTSQKINGSLSQRVRRPITLDEFFPKKFFYDSQIGATHVVSSTDETKESKRKNHATITQEHQATGNVAPCCATITFTDDELLLGSKLHNRPLFVVGSIREQHLNRILIDGGSAVNSMPKVVLKKLEFSIDELSKNNLMIQDAKTSYNLLLRRPWVHENRVVSSILHQCMKYMKDGEVVKIDADINPFTETESYFAGAKFYLDSRRSNIEEHVEADSIDLKDSKVQWVAINMSKKRTEEVSIKLSPSK</sequence>
<dbReference type="Proteomes" id="UP001234989">
    <property type="component" value="Chromosome 10"/>
</dbReference>
<accession>A0AAF0ZVX5</accession>
<organism evidence="1 2">
    <name type="scientific">Solanum verrucosum</name>
    <dbReference type="NCBI Taxonomy" id="315347"/>
    <lineage>
        <taxon>Eukaryota</taxon>
        <taxon>Viridiplantae</taxon>
        <taxon>Streptophyta</taxon>
        <taxon>Embryophyta</taxon>
        <taxon>Tracheophyta</taxon>
        <taxon>Spermatophyta</taxon>
        <taxon>Magnoliopsida</taxon>
        <taxon>eudicotyledons</taxon>
        <taxon>Gunneridae</taxon>
        <taxon>Pentapetalae</taxon>
        <taxon>asterids</taxon>
        <taxon>lamiids</taxon>
        <taxon>Solanales</taxon>
        <taxon>Solanaceae</taxon>
        <taxon>Solanoideae</taxon>
        <taxon>Solaneae</taxon>
        <taxon>Solanum</taxon>
    </lineage>
</organism>
<name>A0AAF0ZVX5_SOLVR</name>
<proteinExistence type="predicted"/>
<dbReference type="EMBL" id="CP133621">
    <property type="protein sequence ID" value="WMV51335.1"/>
    <property type="molecule type" value="Genomic_DNA"/>
</dbReference>
<reference evidence="1" key="1">
    <citation type="submission" date="2023-08" db="EMBL/GenBank/DDBJ databases">
        <title>A de novo genome assembly of Solanum verrucosum Schlechtendal, a Mexican diploid species geographically isolated from the other diploid A-genome species in potato relatives.</title>
        <authorList>
            <person name="Hosaka K."/>
        </authorList>
    </citation>
    <scope>NUCLEOTIDE SEQUENCE</scope>
    <source>
        <tissue evidence="1">Young leaves</tissue>
    </source>
</reference>
<protein>
    <submittedName>
        <fullName evidence="1">Uncharacterized protein</fullName>
    </submittedName>
</protein>
<dbReference type="PANTHER" id="PTHR33240:SF15">
    <property type="entry name" value="GAG-PRO-LIKE PROTEIN"/>
    <property type="match status" value="1"/>
</dbReference>
<evidence type="ECO:0000313" key="1">
    <source>
        <dbReference type="EMBL" id="WMV51335.1"/>
    </source>
</evidence>
<dbReference type="PANTHER" id="PTHR33240">
    <property type="entry name" value="OS08G0508500 PROTEIN"/>
    <property type="match status" value="1"/>
</dbReference>
<dbReference type="AlphaFoldDB" id="A0AAF0ZVX5"/>
<gene>
    <name evidence="1" type="ORF">MTR67_044720</name>
</gene>
<evidence type="ECO:0000313" key="2">
    <source>
        <dbReference type="Proteomes" id="UP001234989"/>
    </source>
</evidence>
<keyword evidence="2" id="KW-1185">Reference proteome</keyword>